<accession>A0A4U9D1I7</accession>
<dbReference type="EMBL" id="CABDVU010000001">
    <property type="protein sequence ID" value="VTN09525.1"/>
    <property type="molecule type" value="Genomic_DNA"/>
</dbReference>
<sequence length="45" mass="5513">MAKHIPFKLILEKANHYQQDMTRFFTRYGGHTQRKLRREARRPAN</sequence>
<evidence type="ECO:0000313" key="2">
    <source>
        <dbReference type="Proteomes" id="UP000339249"/>
    </source>
</evidence>
<organism evidence="1 2">
    <name type="scientific">Raoultella terrigena</name>
    <name type="common">Klebsiella terrigena</name>
    <dbReference type="NCBI Taxonomy" id="577"/>
    <lineage>
        <taxon>Bacteria</taxon>
        <taxon>Pseudomonadati</taxon>
        <taxon>Pseudomonadota</taxon>
        <taxon>Gammaproteobacteria</taxon>
        <taxon>Enterobacterales</taxon>
        <taxon>Enterobacteriaceae</taxon>
        <taxon>Klebsiella/Raoultella group</taxon>
        <taxon>Raoultella</taxon>
    </lineage>
</organism>
<evidence type="ECO:0000313" key="1">
    <source>
        <dbReference type="EMBL" id="VTN09525.1"/>
    </source>
</evidence>
<dbReference type="AlphaFoldDB" id="A0A4U9D1I7"/>
<reference evidence="1 2" key="1">
    <citation type="submission" date="2019-04" db="EMBL/GenBank/DDBJ databases">
        <authorList>
            <consortium name="Pathogen Informatics"/>
        </authorList>
    </citation>
    <scope>NUCLEOTIDE SEQUENCE [LARGE SCALE GENOMIC DNA]</scope>
    <source>
        <strain evidence="1 2">NCTC9185</strain>
    </source>
</reference>
<name>A0A4U9D1I7_RAOTE</name>
<proteinExistence type="predicted"/>
<dbReference type="Proteomes" id="UP000339249">
    <property type="component" value="Unassembled WGS sequence"/>
</dbReference>
<protein>
    <submittedName>
        <fullName evidence="1">Uncharacterized protein</fullName>
    </submittedName>
</protein>
<gene>
    <name evidence="1" type="ORF">NCTC9185_01415</name>
</gene>